<sequence length="364" mass="41935">MEKKSVHSQYEEKLVETLKNAILNSNEKWEKGWNTFDLSPKNGNTDREYTGINELKLLFSPYTDNRWFTFKQIQALGGKVKKGEKGTLVQFYTNKVEKVLKDEKGNPILDEKGNKQKEIKKLDNYIAKYYIVFNAEQTTGLPAFSPPTITDEDRKKRDIYNIERIEFLVKKLNITVEEKLSNSAFYNFQNDLIVMPDKAQFKSRQEYYGTLLHEVSHATSHPTRLNRPITGDLSSKAYAKEELVAEISSMLLSRKYKIAVQNTKREISDDKNSIAYLKSWIEAGRLTDDDLKEAVKGAIKISNYISLKDKELEQSPAKENIQAFSEVQNMKSSSQAITYNQLKKNLISSKSLSRDKNITIEPEK</sequence>
<dbReference type="GO" id="GO:0003697">
    <property type="term" value="F:single-stranded DNA binding"/>
    <property type="evidence" value="ECO:0007669"/>
    <property type="project" value="InterPro"/>
</dbReference>
<dbReference type="Proteomes" id="UP000297396">
    <property type="component" value="Unassembled WGS sequence"/>
</dbReference>
<reference evidence="3 4" key="1">
    <citation type="submission" date="2019-03" db="EMBL/GenBank/DDBJ databases">
        <title>Diversity of the mouse oral microbiome.</title>
        <authorList>
            <person name="Joseph S."/>
            <person name="Aduse-Opoku J."/>
            <person name="Curtis M."/>
            <person name="Wade W."/>
            <person name="Hashim A."/>
        </authorList>
    </citation>
    <scope>NUCLEOTIDE SEQUENCE [LARGE SCALE GENOMIC DNA]</scope>
    <source>
        <strain evidence="3 4">WT12</strain>
    </source>
</reference>
<dbReference type="AlphaFoldDB" id="A0A4Y9JUH7"/>
<feature type="domain" description="Polyvalent protein metallopeptidase" evidence="2">
    <location>
        <begin position="163"/>
        <end position="283"/>
    </location>
</feature>
<gene>
    <name evidence="3" type="ORF">E4T80_11110</name>
</gene>
<name>A0A4Y9JUH7_9PAST</name>
<dbReference type="Pfam" id="PF08401">
    <property type="entry name" value="ArdcN"/>
    <property type="match status" value="1"/>
</dbReference>
<feature type="domain" description="N-terminal" evidence="1">
    <location>
        <begin position="10"/>
        <end position="133"/>
    </location>
</feature>
<comment type="caution">
    <text evidence="3">The sequence shown here is derived from an EMBL/GenBank/DDBJ whole genome shotgun (WGS) entry which is preliminary data.</text>
</comment>
<dbReference type="RefSeq" id="WP_135058404.1">
    <property type="nucleotide sequence ID" value="NZ_JADGLC010000030.1"/>
</dbReference>
<evidence type="ECO:0000313" key="4">
    <source>
        <dbReference type="Proteomes" id="UP000297396"/>
    </source>
</evidence>
<organism evidence="3 4">
    <name type="scientific">Muribacter muris</name>
    <dbReference type="NCBI Taxonomy" id="67855"/>
    <lineage>
        <taxon>Bacteria</taxon>
        <taxon>Pseudomonadati</taxon>
        <taxon>Pseudomonadota</taxon>
        <taxon>Gammaproteobacteria</taxon>
        <taxon>Pasteurellales</taxon>
        <taxon>Pasteurellaceae</taxon>
        <taxon>Muribacter</taxon>
    </lineage>
</organism>
<protein>
    <submittedName>
        <fullName evidence="3">DUF1738 domain-containing protein</fullName>
    </submittedName>
</protein>
<dbReference type="InterPro" id="IPR041459">
    <property type="entry name" value="MPTase-PolyVal"/>
</dbReference>
<evidence type="ECO:0000259" key="2">
    <source>
        <dbReference type="Pfam" id="PF18818"/>
    </source>
</evidence>
<dbReference type="InterPro" id="IPR013610">
    <property type="entry name" value="ArdC_N"/>
</dbReference>
<accession>A0A4Y9JUH7</accession>
<dbReference type="OrthoDB" id="9792687at2"/>
<evidence type="ECO:0000259" key="1">
    <source>
        <dbReference type="Pfam" id="PF08401"/>
    </source>
</evidence>
<dbReference type="Pfam" id="PF18818">
    <property type="entry name" value="MPTase-PolyVal"/>
    <property type="match status" value="1"/>
</dbReference>
<evidence type="ECO:0000313" key="3">
    <source>
        <dbReference type="EMBL" id="TFV08145.1"/>
    </source>
</evidence>
<dbReference type="EMBL" id="SPPA01000030">
    <property type="protein sequence ID" value="TFV08145.1"/>
    <property type="molecule type" value="Genomic_DNA"/>
</dbReference>
<proteinExistence type="predicted"/>